<keyword evidence="15" id="KW-1185">Reference proteome</keyword>
<dbReference type="Pfam" id="PF00107">
    <property type="entry name" value="ADH_zinc_N"/>
    <property type="match status" value="1"/>
</dbReference>
<dbReference type="Pfam" id="PF00226">
    <property type="entry name" value="DnaJ"/>
    <property type="match status" value="1"/>
</dbReference>
<dbReference type="InterPro" id="IPR036869">
    <property type="entry name" value="J_dom_sf"/>
</dbReference>
<organism evidence="14 15">
    <name type="scientific">Prototheca wickerhamii</name>
    <dbReference type="NCBI Taxonomy" id="3111"/>
    <lineage>
        <taxon>Eukaryota</taxon>
        <taxon>Viridiplantae</taxon>
        <taxon>Chlorophyta</taxon>
        <taxon>core chlorophytes</taxon>
        <taxon>Trebouxiophyceae</taxon>
        <taxon>Chlorellales</taxon>
        <taxon>Chlorellaceae</taxon>
        <taxon>Prototheca</taxon>
    </lineage>
</organism>
<evidence type="ECO:0000259" key="13">
    <source>
        <dbReference type="PROSITE" id="PS50076"/>
    </source>
</evidence>
<gene>
    <name evidence="14" type="ORF">QBZ16_004108</name>
</gene>
<keyword evidence="4" id="KW-0276">Fatty acid metabolism</keyword>
<evidence type="ECO:0000256" key="6">
    <source>
        <dbReference type="ARBA" id="ARBA00022946"/>
    </source>
</evidence>
<dbReference type="CDD" id="cd08290">
    <property type="entry name" value="ETR"/>
    <property type="match status" value="1"/>
</dbReference>
<evidence type="ECO:0000256" key="4">
    <source>
        <dbReference type="ARBA" id="ARBA00022832"/>
    </source>
</evidence>
<keyword evidence="9" id="KW-0496">Mitochondrion</keyword>
<accession>A0AAD9MHA0</accession>
<dbReference type="SUPFAM" id="SSF50129">
    <property type="entry name" value="GroES-like"/>
    <property type="match status" value="1"/>
</dbReference>
<dbReference type="PANTHER" id="PTHR43981">
    <property type="entry name" value="ENOYL-[ACYL-CARRIER-PROTEIN] REDUCTASE, MITOCHONDRIAL"/>
    <property type="match status" value="1"/>
</dbReference>
<dbReference type="PROSITE" id="PS00636">
    <property type="entry name" value="DNAJ_1"/>
    <property type="match status" value="1"/>
</dbReference>
<evidence type="ECO:0000256" key="12">
    <source>
        <dbReference type="ARBA" id="ARBA00048843"/>
    </source>
</evidence>
<dbReference type="GO" id="GO:0005739">
    <property type="term" value="C:mitochondrion"/>
    <property type="evidence" value="ECO:0007669"/>
    <property type="project" value="UniProtKB-SubCell"/>
</dbReference>
<dbReference type="PANTHER" id="PTHR43981:SF2">
    <property type="entry name" value="ENOYL-[ACYL-CARRIER-PROTEIN] REDUCTASE, MITOCHONDRIAL"/>
    <property type="match status" value="1"/>
</dbReference>
<evidence type="ECO:0000256" key="8">
    <source>
        <dbReference type="ARBA" id="ARBA00023098"/>
    </source>
</evidence>
<evidence type="ECO:0000256" key="5">
    <source>
        <dbReference type="ARBA" id="ARBA00022857"/>
    </source>
</evidence>
<dbReference type="InterPro" id="IPR036291">
    <property type="entry name" value="NAD(P)-bd_dom_sf"/>
</dbReference>
<dbReference type="InterPro" id="IPR013154">
    <property type="entry name" value="ADH-like_N"/>
</dbReference>
<dbReference type="InterPro" id="IPR020843">
    <property type="entry name" value="ER"/>
</dbReference>
<keyword evidence="3" id="KW-0444">Lipid biosynthesis</keyword>
<evidence type="ECO:0000256" key="2">
    <source>
        <dbReference type="ARBA" id="ARBA00010371"/>
    </source>
</evidence>
<evidence type="ECO:0000313" key="15">
    <source>
        <dbReference type="Proteomes" id="UP001255856"/>
    </source>
</evidence>
<dbReference type="CDD" id="cd06257">
    <property type="entry name" value="DnaJ"/>
    <property type="match status" value="1"/>
</dbReference>
<reference evidence="14" key="1">
    <citation type="submission" date="2021-01" db="EMBL/GenBank/DDBJ databases">
        <authorList>
            <person name="Eckstrom K.M.E."/>
        </authorList>
    </citation>
    <scope>NUCLEOTIDE SEQUENCE</scope>
    <source>
        <strain evidence="14">UVCC 0001</strain>
    </source>
</reference>
<dbReference type="GO" id="GO:0006633">
    <property type="term" value="P:fatty acid biosynthetic process"/>
    <property type="evidence" value="ECO:0007669"/>
    <property type="project" value="UniProtKB-KW"/>
</dbReference>
<keyword evidence="5" id="KW-0521">NADP</keyword>
<dbReference type="Gene3D" id="1.10.287.110">
    <property type="entry name" value="DnaJ domain"/>
    <property type="match status" value="1"/>
</dbReference>
<dbReference type="SUPFAM" id="SSF46565">
    <property type="entry name" value="Chaperone J-domain"/>
    <property type="match status" value="1"/>
</dbReference>
<evidence type="ECO:0000313" key="14">
    <source>
        <dbReference type="EMBL" id="KAK2078239.1"/>
    </source>
</evidence>
<dbReference type="Gene3D" id="3.90.180.10">
    <property type="entry name" value="Medium-chain alcohol dehydrogenases, catalytic domain"/>
    <property type="match status" value="1"/>
</dbReference>
<dbReference type="AlphaFoldDB" id="A0AAD9MHA0"/>
<comment type="similarity">
    <text evidence="2">Belongs to the zinc-containing alcohol dehydrogenase family. Quinone oxidoreductase subfamily.</text>
</comment>
<dbReference type="PROSITE" id="PS50076">
    <property type="entry name" value="DNAJ_2"/>
    <property type="match status" value="1"/>
</dbReference>
<keyword evidence="8" id="KW-0443">Lipid metabolism</keyword>
<dbReference type="Gene3D" id="3.40.50.720">
    <property type="entry name" value="NAD(P)-binding Rossmann-like Domain"/>
    <property type="match status" value="1"/>
</dbReference>
<dbReference type="SUPFAM" id="SSF51735">
    <property type="entry name" value="NAD(P)-binding Rossmann-fold domains"/>
    <property type="match status" value="1"/>
</dbReference>
<dbReference type="InterPro" id="IPR001623">
    <property type="entry name" value="DnaJ_domain"/>
</dbReference>
<dbReference type="InterPro" id="IPR013149">
    <property type="entry name" value="ADH-like_C"/>
</dbReference>
<dbReference type="Pfam" id="PF08240">
    <property type="entry name" value="ADH_N"/>
    <property type="match status" value="1"/>
</dbReference>
<keyword evidence="10" id="KW-0275">Fatty acid biosynthesis</keyword>
<dbReference type="SMART" id="SM00271">
    <property type="entry name" value="DnaJ"/>
    <property type="match status" value="1"/>
</dbReference>
<evidence type="ECO:0000256" key="9">
    <source>
        <dbReference type="ARBA" id="ARBA00023128"/>
    </source>
</evidence>
<sequence>MAESDRNLYELLGIRRAFRNLVTRAHPDKGGDAEQFRLIQQAYEVLSDPAKRAHYDSTGDIMRSAEEEFMDSFAGGSFRDRVRSAEAAAAAAPSIQEQITVRQSKESGSHSAGFEAWMRGRGTGGVQVFTADDVIDQFGVVKGSYDAVPLPRIRAHVVRCSGPGRAAEVLSLGAEDLPAELEWGQVLVSVRYAPINPADLYTVATGGTYGQESVKPPFVPGHDAVGVVVKAGPGVKHLHENDWVVPLRPFLGTWRSLLVTAEKELLRIEPELMPMEQCAVLRESLTAYRLLEDAPGLRPGDCVALNAANSAVGQMVVQLAALLRLRTVAVIATEDAEAFAKTRDWLLSLGATVVLPDRGSLKTELDKLKFFAKPKLALDAVGGLSTTRLSDALADGGQLVVYGCMSGKSPVWPWHTWVFQGIQVKGFNIRRWVQEHKKKVPALLESIAKLVSAGKLNTAYTEYELATEFDEALEHALERGKNTKVLLKISDVGVQY</sequence>
<dbReference type="EC" id="1.3.1.104" evidence="11"/>
<keyword evidence="6" id="KW-0809">Transit peptide</keyword>
<dbReference type="GO" id="GO:0141148">
    <property type="term" value="F:enoyl-[acyl-carrier-protein] reductase (NADPH) activity"/>
    <property type="evidence" value="ECO:0007669"/>
    <property type="project" value="UniProtKB-EC"/>
</dbReference>
<comment type="subcellular location">
    <subcellularLocation>
        <location evidence="1">Mitochondrion</location>
    </subcellularLocation>
</comment>
<dbReference type="InterPro" id="IPR011032">
    <property type="entry name" value="GroES-like_sf"/>
</dbReference>
<dbReference type="SMART" id="SM00829">
    <property type="entry name" value="PKS_ER"/>
    <property type="match status" value="1"/>
</dbReference>
<comment type="caution">
    <text evidence="14">The sequence shown here is derived from an EMBL/GenBank/DDBJ whole genome shotgun (WGS) entry which is preliminary data.</text>
</comment>
<keyword evidence="7" id="KW-0560">Oxidoreductase</keyword>
<dbReference type="InterPro" id="IPR018253">
    <property type="entry name" value="DnaJ_domain_CS"/>
</dbReference>
<evidence type="ECO:0000256" key="7">
    <source>
        <dbReference type="ARBA" id="ARBA00023002"/>
    </source>
</evidence>
<protein>
    <recommendedName>
        <fullName evidence="11">enoyl-[acyl-carrier-protein] reductase</fullName>
        <ecNumber evidence="11">1.3.1.104</ecNumber>
    </recommendedName>
</protein>
<evidence type="ECO:0000256" key="10">
    <source>
        <dbReference type="ARBA" id="ARBA00023160"/>
    </source>
</evidence>
<evidence type="ECO:0000256" key="3">
    <source>
        <dbReference type="ARBA" id="ARBA00022516"/>
    </source>
</evidence>
<comment type="catalytic activity">
    <reaction evidence="12">
        <text>a 2,3-saturated acyl-[ACP] + NADP(+) = a (2E)-enoyl-[ACP] + NADPH + H(+)</text>
        <dbReference type="Rhea" id="RHEA:22564"/>
        <dbReference type="Rhea" id="RHEA-COMP:9925"/>
        <dbReference type="Rhea" id="RHEA-COMP:9926"/>
        <dbReference type="ChEBI" id="CHEBI:15378"/>
        <dbReference type="ChEBI" id="CHEBI:57783"/>
        <dbReference type="ChEBI" id="CHEBI:58349"/>
        <dbReference type="ChEBI" id="CHEBI:78784"/>
        <dbReference type="ChEBI" id="CHEBI:78785"/>
        <dbReference type="EC" id="1.3.1.104"/>
    </reaction>
</comment>
<evidence type="ECO:0000256" key="11">
    <source>
        <dbReference type="ARBA" id="ARBA00038963"/>
    </source>
</evidence>
<dbReference type="EMBL" id="JASFZW010000005">
    <property type="protein sequence ID" value="KAK2078239.1"/>
    <property type="molecule type" value="Genomic_DNA"/>
</dbReference>
<evidence type="ECO:0000256" key="1">
    <source>
        <dbReference type="ARBA" id="ARBA00004173"/>
    </source>
</evidence>
<name>A0AAD9MHA0_PROWI</name>
<proteinExistence type="inferred from homology"/>
<dbReference type="InterPro" id="IPR051034">
    <property type="entry name" value="Mito_Enoyl-ACP_Reductase"/>
</dbReference>
<dbReference type="Proteomes" id="UP001255856">
    <property type="component" value="Unassembled WGS sequence"/>
</dbReference>
<feature type="domain" description="J" evidence="13">
    <location>
        <begin position="1"/>
        <end position="59"/>
    </location>
</feature>